<protein>
    <recommendedName>
        <fullName evidence="6">ADP-dependent (S)-NAD(P)H-hydrate dehydratase</fullName>
        <ecNumber evidence="6">4.2.1.136</ecNumber>
    </recommendedName>
    <alternativeName>
        <fullName evidence="6">ADP-dependent NAD(P)HX dehydratase</fullName>
    </alternativeName>
</protein>
<dbReference type="HAMAP" id="MF_01965">
    <property type="entry name" value="NADHX_dehydratase"/>
    <property type="match status" value="1"/>
</dbReference>
<dbReference type="GO" id="GO:0052856">
    <property type="term" value="F:NAD(P)HX epimerase activity"/>
    <property type="evidence" value="ECO:0007669"/>
    <property type="project" value="TreeGrafter"/>
</dbReference>
<keyword evidence="8" id="KW-0418">Kinase</keyword>
<organism evidence="8 9">
    <name type="scientific">Isobaculum melis</name>
    <dbReference type="NCBI Taxonomy" id="142588"/>
    <lineage>
        <taxon>Bacteria</taxon>
        <taxon>Bacillati</taxon>
        <taxon>Bacillota</taxon>
        <taxon>Bacilli</taxon>
        <taxon>Lactobacillales</taxon>
        <taxon>Carnobacteriaceae</taxon>
        <taxon>Isobaculum</taxon>
    </lineage>
</organism>
<keyword evidence="5 6" id="KW-0456">Lyase</keyword>
<comment type="subunit">
    <text evidence="6">Homotetramer.</text>
</comment>
<reference evidence="8 9" key="1">
    <citation type="submission" date="2016-10" db="EMBL/GenBank/DDBJ databases">
        <authorList>
            <person name="de Groot N.N."/>
        </authorList>
    </citation>
    <scope>NUCLEOTIDE SEQUENCE [LARGE SCALE GENOMIC DNA]</scope>
    <source>
        <strain evidence="8 9">DSM 13760</strain>
    </source>
</reference>
<keyword evidence="4 6" id="KW-0520">NAD</keyword>
<feature type="binding site" evidence="6">
    <location>
        <position position="101"/>
    </location>
    <ligand>
        <name>(6S)-NADPHX</name>
        <dbReference type="ChEBI" id="CHEBI:64076"/>
    </ligand>
</feature>
<keyword evidence="3 6" id="KW-0521">NADP</keyword>
<dbReference type="Gene3D" id="3.40.1190.20">
    <property type="match status" value="1"/>
</dbReference>
<dbReference type="GO" id="GO:0016301">
    <property type="term" value="F:kinase activity"/>
    <property type="evidence" value="ECO:0007669"/>
    <property type="project" value="UniProtKB-KW"/>
</dbReference>
<evidence type="ECO:0000256" key="3">
    <source>
        <dbReference type="ARBA" id="ARBA00022857"/>
    </source>
</evidence>
<dbReference type="EC" id="4.2.1.136" evidence="6"/>
<feature type="binding site" evidence="6">
    <location>
        <position position="152"/>
    </location>
    <ligand>
        <name>(6S)-NADPHX</name>
        <dbReference type="ChEBI" id="CHEBI:64076"/>
    </ligand>
</feature>
<dbReference type="SUPFAM" id="SSF53613">
    <property type="entry name" value="Ribokinase-like"/>
    <property type="match status" value="1"/>
</dbReference>
<evidence type="ECO:0000256" key="6">
    <source>
        <dbReference type="HAMAP-Rule" id="MF_01965"/>
    </source>
</evidence>
<dbReference type="STRING" id="142588.SAMN04488559_101242"/>
<dbReference type="CDD" id="cd01171">
    <property type="entry name" value="YXKO-related"/>
    <property type="match status" value="1"/>
</dbReference>
<dbReference type="InterPro" id="IPR000631">
    <property type="entry name" value="CARKD"/>
</dbReference>
<dbReference type="NCBIfam" id="TIGR00196">
    <property type="entry name" value="yjeF_cterm"/>
    <property type="match status" value="1"/>
</dbReference>
<evidence type="ECO:0000259" key="7">
    <source>
        <dbReference type="PROSITE" id="PS51383"/>
    </source>
</evidence>
<comment type="function">
    <text evidence="6">Catalyzes the dehydration of the S-form of NAD(P)HX at the expense of ADP, which is converted to AMP. Together with NAD(P)HX epimerase, which catalyzes the epimerization of the S- and R-forms, the enzyme allows the repair of both epimers of NAD(P)HX, a damaged form of NAD(P)H that is a result of enzymatic or heat-dependent hydration.</text>
</comment>
<evidence type="ECO:0000256" key="1">
    <source>
        <dbReference type="ARBA" id="ARBA00022741"/>
    </source>
</evidence>
<dbReference type="InterPro" id="IPR017953">
    <property type="entry name" value="Carbohydrate_kinase_pred_CS"/>
</dbReference>
<keyword evidence="8" id="KW-0808">Transferase</keyword>
<dbReference type="GO" id="GO:0110051">
    <property type="term" value="P:metabolite repair"/>
    <property type="evidence" value="ECO:0007669"/>
    <property type="project" value="TreeGrafter"/>
</dbReference>
<feature type="binding site" evidence="6">
    <location>
        <position position="214"/>
    </location>
    <ligand>
        <name>AMP</name>
        <dbReference type="ChEBI" id="CHEBI:456215"/>
    </ligand>
</feature>
<dbReference type="GO" id="GO:0046496">
    <property type="term" value="P:nicotinamide nucleotide metabolic process"/>
    <property type="evidence" value="ECO:0007669"/>
    <property type="project" value="UniProtKB-UniRule"/>
</dbReference>
<comment type="similarity">
    <text evidence="6">Belongs to the NnrD/CARKD family.</text>
</comment>
<comment type="cofactor">
    <cofactor evidence="6">
        <name>Mg(2+)</name>
        <dbReference type="ChEBI" id="CHEBI:18420"/>
    </cofactor>
</comment>
<feature type="binding site" evidence="6">
    <location>
        <begin position="186"/>
        <end position="190"/>
    </location>
    <ligand>
        <name>AMP</name>
        <dbReference type="ChEBI" id="CHEBI:456215"/>
    </ligand>
</feature>
<feature type="binding site" evidence="6">
    <location>
        <position position="40"/>
    </location>
    <ligand>
        <name>(6S)-NADPHX</name>
        <dbReference type="ChEBI" id="CHEBI:64076"/>
    </ligand>
</feature>
<evidence type="ECO:0000256" key="5">
    <source>
        <dbReference type="ARBA" id="ARBA00023239"/>
    </source>
</evidence>
<dbReference type="GO" id="GO:0052855">
    <property type="term" value="F:ADP-dependent NAD(P)H-hydrate dehydratase activity"/>
    <property type="evidence" value="ECO:0007669"/>
    <property type="project" value="UniProtKB-UniRule"/>
</dbReference>
<evidence type="ECO:0000256" key="4">
    <source>
        <dbReference type="ARBA" id="ARBA00023027"/>
    </source>
</evidence>
<comment type="catalytic activity">
    <reaction evidence="6">
        <text>(6S)-NADHX + ADP = AMP + phosphate + NADH + H(+)</text>
        <dbReference type="Rhea" id="RHEA:32223"/>
        <dbReference type="ChEBI" id="CHEBI:15378"/>
        <dbReference type="ChEBI" id="CHEBI:43474"/>
        <dbReference type="ChEBI" id="CHEBI:57945"/>
        <dbReference type="ChEBI" id="CHEBI:64074"/>
        <dbReference type="ChEBI" id="CHEBI:456215"/>
        <dbReference type="ChEBI" id="CHEBI:456216"/>
        <dbReference type="EC" id="4.2.1.136"/>
    </reaction>
</comment>
<evidence type="ECO:0000256" key="2">
    <source>
        <dbReference type="ARBA" id="ARBA00022840"/>
    </source>
</evidence>
<dbReference type="PROSITE" id="PS01050">
    <property type="entry name" value="YJEF_C_2"/>
    <property type="match status" value="1"/>
</dbReference>
<dbReference type="EMBL" id="FOHA01000001">
    <property type="protein sequence ID" value="SER53379.1"/>
    <property type="molecule type" value="Genomic_DNA"/>
</dbReference>
<feature type="binding site" evidence="6">
    <location>
        <position position="215"/>
    </location>
    <ligand>
        <name>(6S)-NADPHX</name>
        <dbReference type="ChEBI" id="CHEBI:64076"/>
    </ligand>
</feature>
<evidence type="ECO:0000313" key="9">
    <source>
        <dbReference type="Proteomes" id="UP000198948"/>
    </source>
</evidence>
<keyword evidence="2 6" id="KW-0067">ATP-binding</keyword>
<evidence type="ECO:0000313" key="8">
    <source>
        <dbReference type="EMBL" id="SER53379.1"/>
    </source>
</evidence>
<accession>A0A1H9Q048</accession>
<name>A0A1H9Q048_9LACT</name>
<dbReference type="Pfam" id="PF01256">
    <property type="entry name" value="Carb_kinase"/>
    <property type="match status" value="1"/>
</dbReference>
<dbReference type="GO" id="GO:0005524">
    <property type="term" value="F:ATP binding"/>
    <property type="evidence" value="ECO:0007669"/>
    <property type="project" value="UniProtKB-KW"/>
</dbReference>
<keyword evidence="9" id="KW-1185">Reference proteome</keyword>
<feature type="domain" description="YjeF C-terminal" evidence="7">
    <location>
        <begin position="5"/>
        <end position="272"/>
    </location>
</feature>
<dbReference type="OrthoDB" id="9806925at2"/>
<dbReference type="Proteomes" id="UP000198948">
    <property type="component" value="Unassembled WGS sequence"/>
</dbReference>
<dbReference type="PANTHER" id="PTHR12592">
    <property type="entry name" value="ATP-DEPENDENT (S)-NAD(P)H-HYDRATE DEHYDRATASE FAMILY MEMBER"/>
    <property type="match status" value="1"/>
</dbReference>
<dbReference type="PROSITE" id="PS51383">
    <property type="entry name" value="YJEF_C_3"/>
    <property type="match status" value="1"/>
</dbReference>
<dbReference type="InterPro" id="IPR029056">
    <property type="entry name" value="Ribokinase-like"/>
</dbReference>
<gene>
    <name evidence="6" type="primary">nnrD</name>
    <name evidence="8" type="ORF">SAMN04488559_101242</name>
</gene>
<comment type="catalytic activity">
    <reaction evidence="6">
        <text>(6S)-NADPHX + ADP = AMP + phosphate + NADPH + H(+)</text>
        <dbReference type="Rhea" id="RHEA:32235"/>
        <dbReference type="ChEBI" id="CHEBI:15378"/>
        <dbReference type="ChEBI" id="CHEBI:43474"/>
        <dbReference type="ChEBI" id="CHEBI:57783"/>
        <dbReference type="ChEBI" id="CHEBI:64076"/>
        <dbReference type="ChEBI" id="CHEBI:456215"/>
        <dbReference type="ChEBI" id="CHEBI:456216"/>
        <dbReference type="EC" id="4.2.1.136"/>
    </reaction>
</comment>
<sequence>MHLLEKKIVQGLLPKRQAYSHKGDYGRVLLIGGNEQMGGAIILAASATVASGAGLVTVATHSCNHAALHARLPEAMVLDIKDQAQLMAALQATDVVVVGPGLGRTGADLLLLSTICSSLTAEQSLIIDGDAITLLAENPLPQSKAFTVYTPHEKEWERLSGLPIDKQTVKNNQASQEQLNSVIVLKKHLTEIYFPQDVWQNQSGTAAMATGGMGDTLAGMLGGFLAQMHNKKSAILAAVFLHSHISDLIAETSYVTLPSEIIKRIPKAMKEFESTLEVVL</sequence>
<dbReference type="PROSITE" id="PS01049">
    <property type="entry name" value="YJEF_C_1"/>
    <property type="match status" value="1"/>
</dbReference>
<proteinExistence type="inferred from homology"/>
<keyword evidence="1 6" id="KW-0547">Nucleotide-binding</keyword>
<dbReference type="PANTHER" id="PTHR12592:SF0">
    <property type="entry name" value="ATP-DEPENDENT (S)-NAD(P)H-HYDRATE DEHYDRATASE"/>
    <property type="match status" value="1"/>
</dbReference>
<dbReference type="AlphaFoldDB" id="A0A1H9Q048"/>
<dbReference type="RefSeq" id="WP_092649422.1">
    <property type="nucleotide sequence ID" value="NZ_FOHA01000001.1"/>
</dbReference>